<reference evidence="2" key="1">
    <citation type="submission" date="2023-01" db="EMBL/GenBank/DDBJ databases">
        <title>Genome assembly of the deep-sea coral Lophelia pertusa.</title>
        <authorList>
            <person name="Herrera S."/>
            <person name="Cordes E."/>
        </authorList>
    </citation>
    <scope>NUCLEOTIDE SEQUENCE</scope>
    <source>
        <strain evidence="2">USNM1676648</strain>
        <tissue evidence="2">Polyp</tissue>
    </source>
</reference>
<feature type="compositionally biased region" description="Basic and acidic residues" evidence="1">
    <location>
        <begin position="125"/>
        <end position="146"/>
    </location>
</feature>
<protein>
    <submittedName>
        <fullName evidence="2">Uncharacterized protein</fullName>
    </submittedName>
</protein>
<organism evidence="2 3">
    <name type="scientific">Desmophyllum pertusum</name>
    <dbReference type="NCBI Taxonomy" id="174260"/>
    <lineage>
        <taxon>Eukaryota</taxon>
        <taxon>Metazoa</taxon>
        <taxon>Cnidaria</taxon>
        <taxon>Anthozoa</taxon>
        <taxon>Hexacorallia</taxon>
        <taxon>Scleractinia</taxon>
        <taxon>Caryophylliina</taxon>
        <taxon>Caryophylliidae</taxon>
        <taxon>Desmophyllum</taxon>
    </lineage>
</organism>
<dbReference type="AlphaFoldDB" id="A0A9W9ZD60"/>
<evidence type="ECO:0000313" key="2">
    <source>
        <dbReference type="EMBL" id="KAJ7378503.1"/>
    </source>
</evidence>
<dbReference type="EMBL" id="MU826366">
    <property type="protein sequence ID" value="KAJ7378503.1"/>
    <property type="molecule type" value="Genomic_DNA"/>
</dbReference>
<proteinExistence type="predicted"/>
<accession>A0A9W9ZD60</accession>
<sequence>MRSPENLIKCLDVQSGPTQRPPRTQSESELDRLYSNADYAVPYQNRKASKDDASLGRGAKGTPSGNANPPDIPDRLDLQENKLITAGTAERDPFSSPYATTPRKKPPIPTPRRNLKLRPNSAGSLDRDTNMNNEMHTEDRDGDDKQLPVVDQNQTLGSSEQLTKNKHYITFRPNGERTVQPIPYQDFHGQEMLGESQTPAPPGRQIPGGVNNGDSSPLIEGPCYENADVMKRLSADVIDLSFNHEDPDPDPIYDKPLTLPLPPDIPPEVLNQPPPLPDKLFGGTMRRNMDTSHQHFVGDWALPTEPVNPFVQSVNPVVQPVNPVFQPVNPFDQSVNPVVQPVNPVVQPFNPVFPPVNPVFQPVNPVVQPVNPVFPPVNPVFQPVNPAVQTCQSSIPTCQFRRCY</sequence>
<feature type="region of interest" description="Disordered" evidence="1">
    <location>
        <begin position="1"/>
        <end position="148"/>
    </location>
</feature>
<dbReference type="Proteomes" id="UP001163046">
    <property type="component" value="Unassembled WGS sequence"/>
</dbReference>
<evidence type="ECO:0000313" key="3">
    <source>
        <dbReference type="Proteomes" id="UP001163046"/>
    </source>
</evidence>
<comment type="caution">
    <text evidence="2">The sequence shown here is derived from an EMBL/GenBank/DDBJ whole genome shotgun (WGS) entry which is preliminary data.</text>
</comment>
<keyword evidence="3" id="KW-1185">Reference proteome</keyword>
<feature type="compositionally biased region" description="Polar residues" evidence="1">
    <location>
        <begin position="15"/>
        <end position="27"/>
    </location>
</feature>
<name>A0A9W9ZD60_9CNID</name>
<gene>
    <name evidence="2" type="ORF">OS493_023045</name>
</gene>
<evidence type="ECO:0000256" key="1">
    <source>
        <dbReference type="SAM" id="MobiDB-lite"/>
    </source>
</evidence>